<dbReference type="InterPro" id="IPR021759">
    <property type="entry name" value="WxLIP_HBD"/>
</dbReference>
<evidence type="ECO:0000259" key="4">
    <source>
        <dbReference type="Pfam" id="PF11797"/>
    </source>
</evidence>
<evidence type="ECO:0000256" key="1">
    <source>
        <dbReference type="SAM" id="Phobius"/>
    </source>
</evidence>
<protein>
    <submittedName>
        <fullName evidence="5">Uncharacterized protein</fullName>
    </submittedName>
</protein>
<name>R2SRZ3_9ENTE</name>
<evidence type="ECO:0000313" key="5">
    <source>
        <dbReference type="EMBL" id="EOH90874.1"/>
    </source>
</evidence>
<dbReference type="PATRIC" id="fig|1158607.3.peg.3403"/>
<accession>R2SRZ3</accession>
<dbReference type="HOGENOM" id="CLU_051987_1_0_9"/>
<feature type="signal peptide" evidence="2">
    <location>
        <begin position="1"/>
        <end position="22"/>
    </location>
</feature>
<dbReference type="eggNOG" id="COG4072">
    <property type="taxonomic scope" value="Bacteria"/>
</dbReference>
<evidence type="ECO:0000313" key="6">
    <source>
        <dbReference type="Proteomes" id="UP000013782"/>
    </source>
</evidence>
<evidence type="ECO:0000256" key="2">
    <source>
        <dbReference type="SAM" id="SignalP"/>
    </source>
</evidence>
<dbReference type="OrthoDB" id="2148359at2"/>
<feature type="chain" id="PRO_5038834916" evidence="2">
    <location>
        <begin position="23"/>
        <end position="357"/>
    </location>
</feature>
<dbReference type="InterPro" id="IPR010317">
    <property type="entry name" value="WxLIP_PGBD"/>
</dbReference>
<comment type="caution">
    <text evidence="5">The sequence shown here is derived from an EMBL/GenBank/DDBJ whole genome shotgun (WGS) entry which is preliminary data.</text>
</comment>
<dbReference type="Pfam" id="PF11797">
    <property type="entry name" value="WxLIP_HBD"/>
    <property type="match status" value="1"/>
</dbReference>
<gene>
    <name evidence="5" type="ORF">UAU_03413</name>
</gene>
<sequence>MVGWKKKLVLLGLLALPMTVGAKHAVAEETSNQVNAGIGYSVQKVDPGDEVSDSSSFYDLLVKPGEERTIQAKLVNPSDEEITIESKLFSASTNKNGEISYTTEQDEKDPSLKHPFSQIAEIAASDVKTTLPPKSEKTISTIIRVPDSAEEGVILGSWYFEKMGQAESKDEDQGIVIKNKYSYAMAVKLTVEKEIDDPNLNLINVTTGLNNYRKVINANVQNDRPAIVSNLTITGKVMKKGSYDVLFENSAEKMIMAPNSTFPFPIFLNESQMKAGDYTLRLTAETTDPKWDKKRWAWDQDFTITSDEAKKMNQEAINDAQAPTPWWIYVLIGLGIVIIVILIFILVKRNKDKKRGS</sequence>
<keyword evidence="1" id="KW-1133">Transmembrane helix</keyword>
<feature type="transmembrane region" description="Helical" evidence="1">
    <location>
        <begin position="326"/>
        <end position="347"/>
    </location>
</feature>
<organism evidence="5 6">
    <name type="scientific">Enterococcus pallens ATCC BAA-351</name>
    <dbReference type="NCBI Taxonomy" id="1158607"/>
    <lineage>
        <taxon>Bacteria</taxon>
        <taxon>Bacillati</taxon>
        <taxon>Bacillota</taxon>
        <taxon>Bacilli</taxon>
        <taxon>Lactobacillales</taxon>
        <taxon>Enterococcaceae</taxon>
        <taxon>Enterococcus</taxon>
    </lineage>
</organism>
<keyword evidence="6" id="KW-1185">Reference proteome</keyword>
<keyword evidence="1" id="KW-0472">Membrane</keyword>
<dbReference type="STRING" id="160454.RV10_GL002446"/>
<dbReference type="Pfam" id="PF06030">
    <property type="entry name" value="WxLIP_PGBD"/>
    <property type="match status" value="1"/>
</dbReference>
<dbReference type="EMBL" id="AJAQ01000035">
    <property type="protein sequence ID" value="EOH90874.1"/>
    <property type="molecule type" value="Genomic_DNA"/>
</dbReference>
<feature type="domain" description="WxL Interacting Protein peptidoglycan binding" evidence="3">
    <location>
        <begin position="40"/>
        <end position="162"/>
    </location>
</feature>
<dbReference type="AlphaFoldDB" id="R2SRZ3"/>
<evidence type="ECO:0000259" key="3">
    <source>
        <dbReference type="Pfam" id="PF06030"/>
    </source>
</evidence>
<reference evidence="5 6" key="1">
    <citation type="submission" date="2013-02" db="EMBL/GenBank/DDBJ databases">
        <title>The Genome Sequence of Enterococcus pallens BAA-351.</title>
        <authorList>
            <consortium name="The Broad Institute Genome Sequencing Platform"/>
            <consortium name="The Broad Institute Genome Sequencing Center for Infectious Disease"/>
            <person name="Earl A.M."/>
            <person name="Gilmore M.S."/>
            <person name="Lebreton F."/>
            <person name="Walker B."/>
            <person name="Young S.K."/>
            <person name="Zeng Q."/>
            <person name="Gargeya S."/>
            <person name="Fitzgerald M."/>
            <person name="Haas B."/>
            <person name="Abouelleil A."/>
            <person name="Alvarado L."/>
            <person name="Arachchi H.M."/>
            <person name="Berlin A.M."/>
            <person name="Chapman S.B."/>
            <person name="Dewar J."/>
            <person name="Goldberg J."/>
            <person name="Griggs A."/>
            <person name="Gujja S."/>
            <person name="Hansen M."/>
            <person name="Howarth C."/>
            <person name="Imamovic A."/>
            <person name="Larimer J."/>
            <person name="McCowan C."/>
            <person name="Murphy C."/>
            <person name="Neiman D."/>
            <person name="Pearson M."/>
            <person name="Priest M."/>
            <person name="Roberts A."/>
            <person name="Saif S."/>
            <person name="Shea T."/>
            <person name="Sisk P."/>
            <person name="Sykes S."/>
            <person name="Wortman J."/>
            <person name="Nusbaum C."/>
            <person name="Birren B."/>
        </authorList>
    </citation>
    <scope>NUCLEOTIDE SEQUENCE [LARGE SCALE GENOMIC DNA]</scope>
    <source>
        <strain evidence="5 6">ATCC BAA-351</strain>
    </source>
</reference>
<keyword evidence="1" id="KW-0812">Transmembrane</keyword>
<feature type="domain" description="WxL Interacting Protein host binding" evidence="4">
    <location>
        <begin position="173"/>
        <end position="314"/>
    </location>
</feature>
<dbReference type="Proteomes" id="UP000013782">
    <property type="component" value="Unassembled WGS sequence"/>
</dbReference>
<keyword evidence="2" id="KW-0732">Signal</keyword>
<proteinExistence type="predicted"/>
<dbReference type="RefSeq" id="WP_010758390.1">
    <property type="nucleotide sequence ID" value="NZ_ASWD01000004.1"/>
</dbReference>